<evidence type="ECO:0000256" key="1">
    <source>
        <dbReference type="SAM" id="Coils"/>
    </source>
</evidence>
<evidence type="ECO:0000256" key="2">
    <source>
        <dbReference type="SAM" id="MobiDB-lite"/>
    </source>
</evidence>
<protein>
    <submittedName>
        <fullName evidence="3">Uncharacterized protein</fullName>
    </submittedName>
</protein>
<organism evidence="3 4">
    <name type="scientific">Onchocerca volvulus</name>
    <dbReference type="NCBI Taxonomy" id="6282"/>
    <lineage>
        <taxon>Eukaryota</taxon>
        <taxon>Metazoa</taxon>
        <taxon>Ecdysozoa</taxon>
        <taxon>Nematoda</taxon>
        <taxon>Chromadorea</taxon>
        <taxon>Rhabditida</taxon>
        <taxon>Spirurina</taxon>
        <taxon>Spiruromorpha</taxon>
        <taxon>Filarioidea</taxon>
        <taxon>Onchocercidae</taxon>
        <taxon>Onchocerca</taxon>
    </lineage>
</organism>
<dbReference type="EMBL" id="CMVM020000072">
    <property type="status" value="NOT_ANNOTATED_CDS"/>
    <property type="molecule type" value="Genomic_DNA"/>
</dbReference>
<dbReference type="Proteomes" id="UP000024404">
    <property type="component" value="Unassembled WGS sequence"/>
</dbReference>
<reference evidence="3" key="2">
    <citation type="submission" date="2022-06" db="UniProtKB">
        <authorList>
            <consortium name="EnsemblMetazoa"/>
        </authorList>
    </citation>
    <scope>IDENTIFICATION</scope>
</reference>
<keyword evidence="1" id="KW-0175">Coiled coil</keyword>
<dbReference type="OMA" id="FHTNENE"/>
<accession>A0A8R1TQ69</accession>
<name>A0A8R1TQ69_ONCVO</name>
<reference evidence="4" key="1">
    <citation type="submission" date="2013-10" db="EMBL/GenBank/DDBJ databases">
        <title>Genome sequencing of Onchocerca volvulus.</title>
        <authorList>
            <person name="Cotton J."/>
            <person name="Tsai J."/>
            <person name="Stanley E."/>
            <person name="Tracey A."/>
            <person name="Holroyd N."/>
            <person name="Lustigman S."/>
            <person name="Berriman M."/>
        </authorList>
    </citation>
    <scope>NUCLEOTIDE SEQUENCE</scope>
</reference>
<proteinExistence type="predicted"/>
<dbReference type="AlphaFoldDB" id="A0A8R1TQ69"/>
<evidence type="ECO:0000313" key="3">
    <source>
        <dbReference type="EnsemblMetazoa" id="OVOC2136.1"/>
    </source>
</evidence>
<sequence>MGETIIDSDRIIPSNKNQLISLMASSESALREQIRELKDKIAYIEEEMAQLRKRRRAYIAKLKLMENHIDGYHSKGDIENTDSSDESFSTTELLELSLSSISSSVLCSDASLCDDSNQNNSESSIEGGRHGRFRYKRKQKIGEEEE</sequence>
<dbReference type="EnsemblMetazoa" id="OVOC2136.1">
    <property type="protein sequence ID" value="OVOC2136.1"/>
    <property type="gene ID" value="WBGene00238945"/>
</dbReference>
<feature type="region of interest" description="Disordered" evidence="2">
    <location>
        <begin position="112"/>
        <end position="146"/>
    </location>
</feature>
<feature type="compositionally biased region" description="Basic residues" evidence="2">
    <location>
        <begin position="130"/>
        <end position="139"/>
    </location>
</feature>
<feature type="coiled-coil region" evidence="1">
    <location>
        <begin position="27"/>
        <end position="68"/>
    </location>
</feature>
<evidence type="ECO:0000313" key="4">
    <source>
        <dbReference type="Proteomes" id="UP000024404"/>
    </source>
</evidence>
<keyword evidence="4" id="KW-1185">Reference proteome</keyword>